<dbReference type="InterPro" id="IPR043519">
    <property type="entry name" value="NT_sf"/>
</dbReference>
<feature type="domain" description="Polymerase nucleotidyl transferase" evidence="1">
    <location>
        <begin position="6"/>
        <end position="71"/>
    </location>
</feature>
<name>A0A1F7RHI5_9BACT</name>
<comment type="caution">
    <text evidence="2">The sequence shown here is derived from an EMBL/GenBank/DDBJ whole genome shotgun (WGS) entry which is preliminary data.</text>
</comment>
<dbReference type="PANTHER" id="PTHR33933">
    <property type="entry name" value="NUCLEOTIDYLTRANSFERASE"/>
    <property type="match status" value="1"/>
</dbReference>
<dbReference type="Pfam" id="PF01909">
    <property type="entry name" value="NTP_transf_2"/>
    <property type="match status" value="1"/>
</dbReference>
<organism evidence="2 3">
    <name type="scientific">Candidatus Schekmanbacteria bacterium GWA2_38_11</name>
    <dbReference type="NCBI Taxonomy" id="1817876"/>
    <lineage>
        <taxon>Bacteria</taxon>
        <taxon>Candidatus Schekmaniibacteriota</taxon>
    </lineage>
</organism>
<accession>A0A1F7RHI5</accession>
<evidence type="ECO:0000313" key="3">
    <source>
        <dbReference type="Proteomes" id="UP000178526"/>
    </source>
</evidence>
<evidence type="ECO:0000313" key="2">
    <source>
        <dbReference type="EMBL" id="OGL41003.1"/>
    </source>
</evidence>
<dbReference type="Gene3D" id="3.30.460.10">
    <property type="entry name" value="Beta Polymerase, domain 2"/>
    <property type="match status" value="1"/>
</dbReference>
<protein>
    <recommendedName>
        <fullName evidence="1">Polymerase nucleotidyl transferase domain-containing protein</fullName>
    </recommendedName>
</protein>
<dbReference type="EMBL" id="MGDB01000082">
    <property type="protein sequence ID" value="OGL41003.1"/>
    <property type="molecule type" value="Genomic_DNA"/>
</dbReference>
<dbReference type="GO" id="GO:0016779">
    <property type="term" value="F:nucleotidyltransferase activity"/>
    <property type="evidence" value="ECO:0007669"/>
    <property type="project" value="InterPro"/>
</dbReference>
<dbReference type="AlphaFoldDB" id="A0A1F7RHI5"/>
<sequence>MKDLLKNNLIDIRLFGSKVRGDYTENSDIDILLVMKTKNWDLIDKIYDILIDIEIEHNSQISLKIFSEAEFKRIKDYETFFYKNVAKEGVPL</sequence>
<evidence type="ECO:0000259" key="1">
    <source>
        <dbReference type="Pfam" id="PF01909"/>
    </source>
</evidence>
<dbReference type="PANTHER" id="PTHR33933:SF1">
    <property type="entry name" value="PROTEIN ADENYLYLTRANSFERASE MNTA-RELATED"/>
    <property type="match status" value="1"/>
</dbReference>
<gene>
    <name evidence="2" type="ORF">A2042_09700</name>
</gene>
<dbReference type="InterPro" id="IPR052548">
    <property type="entry name" value="Type_VII_TA_antitoxin"/>
</dbReference>
<reference evidence="2 3" key="1">
    <citation type="journal article" date="2016" name="Nat. Commun.">
        <title>Thousands of microbial genomes shed light on interconnected biogeochemical processes in an aquifer system.</title>
        <authorList>
            <person name="Anantharaman K."/>
            <person name="Brown C.T."/>
            <person name="Hug L.A."/>
            <person name="Sharon I."/>
            <person name="Castelle C.J."/>
            <person name="Probst A.J."/>
            <person name="Thomas B.C."/>
            <person name="Singh A."/>
            <person name="Wilkins M.J."/>
            <person name="Karaoz U."/>
            <person name="Brodie E.L."/>
            <person name="Williams K.H."/>
            <person name="Hubbard S.S."/>
            <person name="Banfield J.F."/>
        </authorList>
    </citation>
    <scope>NUCLEOTIDE SEQUENCE [LARGE SCALE GENOMIC DNA]</scope>
</reference>
<proteinExistence type="predicted"/>
<dbReference type="SUPFAM" id="SSF81301">
    <property type="entry name" value="Nucleotidyltransferase"/>
    <property type="match status" value="1"/>
</dbReference>
<dbReference type="Proteomes" id="UP000178526">
    <property type="component" value="Unassembled WGS sequence"/>
</dbReference>
<dbReference type="CDD" id="cd05403">
    <property type="entry name" value="NT_KNTase_like"/>
    <property type="match status" value="1"/>
</dbReference>
<dbReference type="InterPro" id="IPR002934">
    <property type="entry name" value="Polymerase_NTP_transf_dom"/>
</dbReference>